<dbReference type="Proteomes" id="UP001279734">
    <property type="component" value="Unassembled WGS sequence"/>
</dbReference>
<proteinExistence type="predicted"/>
<sequence>MKSFHLSWGSNFDAAHFDTVGLYADATSLPSSQEPVNAPQSPALGTTPVSFPLSEEGLALFPEESPLSGGGPFLL</sequence>
<gene>
    <name evidence="2" type="ORF">Nepgr_006035</name>
</gene>
<evidence type="ECO:0000313" key="3">
    <source>
        <dbReference type="Proteomes" id="UP001279734"/>
    </source>
</evidence>
<protein>
    <submittedName>
        <fullName evidence="2">Uncharacterized protein</fullName>
    </submittedName>
</protein>
<keyword evidence="3" id="KW-1185">Reference proteome</keyword>
<reference evidence="2" key="1">
    <citation type="submission" date="2023-05" db="EMBL/GenBank/DDBJ databases">
        <title>Nepenthes gracilis genome sequencing.</title>
        <authorList>
            <person name="Fukushima K."/>
        </authorList>
    </citation>
    <scope>NUCLEOTIDE SEQUENCE</scope>
    <source>
        <strain evidence="2">SING2019-196</strain>
    </source>
</reference>
<name>A0AAD3S4H4_NEPGR</name>
<comment type="caution">
    <text evidence="2">The sequence shown here is derived from an EMBL/GenBank/DDBJ whole genome shotgun (WGS) entry which is preliminary data.</text>
</comment>
<organism evidence="2 3">
    <name type="scientific">Nepenthes gracilis</name>
    <name type="common">Slender pitcher plant</name>
    <dbReference type="NCBI Taxonomy" id="150966"/>
    <lineage>
        <taxon>Eukaryota</taxon>
        <taxon>Viridiplantae</taxon>
        <taxon>Streptophyta</taxon>
        <taxon>Embryophyta</taxon>
        <taxon>Tracheophyta</taxon>
        <taxon>Spermatophyta</taxon>
        <taxon>Magnoliopsida</taxon>
        <taxon>eudicotyledons</taxon>
        <taxon>Gunneridae</taxon>
        <taxon>Pentapetalae</taxon>
        <taxon>Caryophyllales</taxon>
        <taxon>Nepenthaceae</taxon>
        <taxon>Nepenthes</taxon>
    </lineage>
</organism>
<dbReference type="EMBL" id="BSYO01000005">
    <property type="protein sequence ID" value="GMH04196.1"/>
    <property type="molecule type" value="Genomic_DNA"/>
</dbReference>
<feature type="region of interest" description="Disordered" evidence="1">
    <location>
        <begin position="29"/>
        <end position="49"/>
    </location>
</feature>
<evidence type="ECO:0000313" key="2">
    <source>
        <dbReference type="EMBL" id="GMH04196.1"/>
    </source>
</evidence>
<dbReference type="AlphaFoldDB" id="A0AAD3S4H4"/>
<evidence type="ECO:0000256" key="1">
    <source>
        <dbReference type="SAM" id="MobiDB-lite"/>
    </source>
</evidence>
<accession>A0AAD3S4H4</accession>